<dbReference type="InterPro" id="IPR037883">
    <property type="entry name" value="Knr4/Smi1-like_sf"/>
</dbReference>
<dbReference type="SUPFAM" id="SSF160631">
    <property type="entry name" value="SMI1/KNR4-like"/>
    <property type="match status" value="1"/>
</dbReference>
<organism evidence="2 3">
    <name type="scientific">Petrachloros mirabilis ULC683</name>
    <dbReference type="NCBI Taxonomy" id="2781853"/>
    <lineage>
        <taxon>Bacteria</taxon>
        <taxon>Bacillati</taxon>
        <taxon>Cyanobacteriota</taxon>
        <taxon>Cyanophyceae</taxon>
        <taxon>Synechococcales</taxon>
        <taxon>Petrachlorosaceae</taxon>
        <taxon>Petrachloros</taxon>
        <taxon>Petrachloros mirabilis</taxon>
    </lineage>
</organism>
<gene>
    <name evidence="2" type="ORF">GS597_01530</name>
</gene>
<feature type="domain" description="Knr4/Smi1-like" evidence="1">
    <location>
        <begin position="30"/>
        <end position="166"/>
    </location>
</feature>
<protein>
    <recommendedName>
        <fullName evidence="1">Knr4/Smi1-like domain-containing protein</fullName>
    </recommendedName>
</protein>
<dbReference type="Pfam" id="PF09346">
    <property type="entry name" value="SMI1_KNR4"/>
    <property type="match status" value="1"/>
</dbReference>
<comment type="caution">
    <text evidence="2">The sequence shown here is derived from an EMBL/GenBank/DDBJ whole genome shotgun (WGS) entry which is preliminary data.</text>
</comment>
<dbReference type="SMART" id="SM00860">
    <property type="entry name" value="SMI1_KNR4"/>
    <property type="match status" value="1"/>
</dbReference>
<dbReference type="RefSeq" id="WP_161823698.1">
    <property type="nucleotide sequence ID" value="NZ_WVIC01000002.1"/>
</dbReference>
<dbReference type="Gene3D" id="3.40.1580.10">
    <property type="entry name" value="SMI1/KNR4-like"/>
    <property type="match status" value="1"/>
</dbReference>
<evidence type="ECO:0000313" key="2">
    <source>
        <dbReference type="EMBL" id="NCJ05219.1"/>
    </source>
</evidence>
<proteinExistence type="predicted"/>
<dbReference type="AlphaFoldDB" id="A0A8K2AC77"/>
<dbReference type="Proteomes" id="UP000607397">
    <property type="component" value="Unassembled WGS sequence"/>
</dbReference>
<accession>A0A8K2AC77</accession>
<reference evidence="2" key="1">
    <citation type="submission" date="2019-12" db="EMBL/GenBank/DDBJ databases">
        <title>High-Quality draft genome sequences of three cyanobacteria isolated from the limestone walls of the Old Cathedral of Coimbra.</title>
        <authorList>
            <person name="Tiago I."/>
            <person name="Soares F."/>
            <person name="Portugal A."/>
        </authorList>
    </citation>
    <scope>NUCLEOTIDE SEQUENCE [LARGE SCALE GENOMIC DNA]</scope>
    <source>
        <strain evidence="2">C</strain>
    </source>
</reference>
<dbReference type="InterPro" id="IPR018958">
    <property type="entry name" value="Knr4/Smi1-like_dom"/>
</dbReference>
<name>A0A8K2AC77_9CYAN</name>
<dbReference type="EMBL" id="WVIC01000002">
    <property type="protein sequence ID" value="NCJ05219.1"/>
    <property type="molecule type" value="Genomic_DNA"/>
</dbReference>
<evidence type="ECO:0000313" key="3">
    <source>
        <dbReference type="Proteomes" id="UP000607397"/>
    </source>
</evidence>
<sequence length="188" mass="21894">MMNWLSEKVEQAQQILNAQNIQLGFKFNPPATQGDIHRCEEELGLVLPNSYKEFLRVSNGAHLFCRDQPLYNMTPPWADSGLLIQSTSSIVPFNEDTDKIYVEEDGEKKYIGFCYLGQFLSGDFCSFDVTAYANSEYKVLDSQHDYLFEEWQEYVIANSFEDWLIKVFEQVIQNNCRPEYWIPSPLTE</sequence>
<keyword evidence="3" id="KW-1185">Reference proteome</keyword>
<evidence type="ECO:0000259" key="1">
    <source>
        <dbReference type="SMART" id="SM00860"/>
    </source>
</evidence>